<dbReference type="PATRIC" id="fig|1379910.4.peg.493"/>
<dbReference type="Gene3D" id="3.30.450.20">
    <property type="entry name" value="PAS domain"/>
    <property type="match status" value="6"/>
</dbReference>
<dbReference type="PANTHER" id="PTHR43304">
    <property type="entry name" value="PHYTOCHROME-LIKE PROTEIN CPH1"/>
    <property type="match status" value="1"/>
</dbReference>
<dbReference type="InterPro" id="IPR035965">
    <property type="entry name" value="PAS-like_dom_sf"/>
</dbReference>
<dbReference type="InterPro" id="IPR000700">
    <property type="entry name" value="PAS-assoc_C"/>
</dbReference>
<dbReference type="PROSITE" id="PS50112">
    <property type="entry name" value="PAS"/>
    <property type="match status" value="2"/>
</dbReference>
<dbReference type="KEGG" id="ruf:TH63_02315"/>
<evidence type="ECO:0000256" key="12">
    <source>
        <dbReference type="ARBA" id="ARBA00023004"/>
    </source>
</evidence>
<evidence type="ECO:0000256" key="13">
    <source>
        <dbReference type="ARBA" id="ARBA00023014"/>
    </source>
</evidence>
<protein>
    <recommendedName>
        <fullName evidence="5">Oxygen sensor histidine kinase NreB</fullName>
        <ecNumber evidence="4">2.7.13.3</ecNumber>
    </recommendedName>
    <alternativeName>
        <fullName evidence="15">Nitrogen regulation protein B</fullName>
    </alternativeName>
</protein>
<feature type="domain" description="Histidine kinase" evidence="17">
    <location>
        <begin position="950"/>
        <end position="1038"/>
    </location>
</feature>
<dbReference type="GO" id="GO:0046872">
    <property type="term" value="F:metal ion binding"/>
    <property type="evidence" value="ECO:0007669"/>
    <property type="project" value="UniProtKB-KW"/>
</dbReference>
<dbReference type="GO" id="GO:0000155">
    <property type="term" value="F:phosphorelay sensor kinase activity"/>
    <property type="evidence" value="ECO:0007669"/>
    <property type="project" value="InterPro"/>
</dbReference>
<evidence type="ECO:0000256" key="2">
    <source>
        <dbReference type="ARBA" id="ARBA00001966"/>
    </source>
</evidence>
<feature type="coiled-coil region" evidence="16">
    <location>
        <begin position="173"/>
        <end position="217"/>
    </location>
</feature>
<evidence type="ECO:0000256" key="11">
    <source>
        <dbReference type="ARBA" id="ARBA00022777"/>
    </source>
</evidence>
<evidence type="ECO:0000256" key="1">
    <source>
        <dbReference type="ARBA" id="ARBA00000085"/>
    </source>
</evidence>
<dbReference type="PROSITE" id="PS50113">
    <property type="entry name" value="PAC"/>
    <property type="match status" value="2"/>
</dbReference>
<evidence type="ECO:0000259" key="18">
    <source>
        <dbReference type="PROSITE" id="PS50112"/>
    </source>
</evidence>
<dbReference type="OrthoDB" id="5401121at2"/>
<evidence type="ECO:0000256" key="9">
    <source>
        <dbReference type="ARBA" id="ARBA00022679"/>
    </source>
</evidence>
<keyword evidence="10" id="KW-0479">Metal-binding</keyword>
<dbReference type="Proteomes" id="UP000036458">
    <property type="component" value="Chromosome"/>
</dbReference>
<evidence type="ECO:0000313" key="21">
    <source>
        <dbReference type="Proteomes" id="UP000036458"/>
    </source>
</evidence>
<dbReference type="InterPro" id="IPR001610">
    <property type="entry name" value="PAC"/>
</dbReference>
<evidence type="ECO:0000256" key="10">
    <source>
        <dbReference type="ARBA" id="ARBA00022723"/>
    </source>
</evidence>
<evidence type="ECO:0000256" key="8">
    <source>
        <dbReference type="ARBA" id="ARBA00022553"/>
    </source>
</evidence>
<dbReference type="Gene3D" id="1.20.5.1930">
    <property type="match status" value="1"/>
</dbReference>
<dbReference type="SMART" id="SM00387">
    <property type="entry name" value="HATPase_c"/>
    <property type="match status" value="1"/>
</dbReference>
<keyword evidence="6" id="KW-0004">4Fe-4S</keyword>
<keyword evidence="12" id="KW-0408">Iron</keyword>
<dbReference type="InterPro" id="IPR052162">
    <property type="entry name" value="Sensor_kinase/Photoreceptor"/>
</dbReference>
<evidence type="ECO:0000256" key="14">
    <source>
        <dbReference type="ARBA" id="ARBA00024827"/>
    </source>
</evidence>
<keyword evidence="8" id="KW-0597">Phosphoprotein</keyword>
<comment type="function">
    <text evidence="14">Member of the two-component regulatory system NreB/NreC involved in the control of dissimilatory nitrate/nitrite reduction in response to oxygen. NreB functions as a direct oxygen sensor histidine kinase which is autophosphorylated, in the absence of oxygen, probably at the conserved histidine residue, and transfers its phosphate group probably to a conserved aspartate residue of NreC. NreB/NreC activates the expression of the nitrate (narGHJI) and nitrite (nir) reductase operons, as well as the putative nitrate transporter gene narT.</text>
</comment>
<keyword evidence="13" id="KW-0411">Iron-sulfur</keyword>
<dbReference type="EC" id="2.7.13.3" evidence="4"/>
<dbReference type="InterPro" id="IPR036890">
    <property type="entry name" value="HATPase_C_sf"/>
</dbReference>
<evidence type="ECO:0000256" key="7">
    <source>
        <dbReference type="ARBA" id="ARBA00022490"/>
    </source>
</evidence>
<evidence type="ECO:0000256" key="16">
    <source>
        <dbReference type="SAM" id="Coils"/>
    </source>
</evidence>
<keyword evidence="16" id="KW-0175">Coiled coil</keyword>
<keyword evidence="11" id="KW-0418">Kinase</keyword>
<evidence type="ECO:0000259" key="19">
    <source>
        <dbReference type="PROSITE" id="PS50113"/>
    </source>
</evidence>
<dbReference type="GO" id="GO:0046983">
    <property type="term" value="F:protein dimerization activity"/>
    <property type="evidence" value="ECO:0007669"/>
    <property type="project" value="InterPro"/>
</dbReference>
<dbReference type="InterPro" id="IPR004358">
    <property type="entry name" value="Sig_transdc_His_kin-like_C"/>
</dbReference>
<comment type="subcellular location">
    <subcellularLocation>
        <location evidence="3">Cytoplasm</location>
    </subcellularLocation>
</comment>
<dbReference type="Gene3D" id="2.10.70.100">
    <property type="match status" value="2"/>
</dbReference>
<dbReference type="InterPro" id="IPR003594">
    <property type="entry name" value="HATPase_dom"/>
</dbReference>
<evidence type="ECO:0000256" key="6">
    <source>
        <dbReference type="ARBA" id="ARBA00022485"/>
    </source>
</evidence>
<dbReference type="SUPFAM" id="SSF55874">
    <property type="entry name" value="ATPase domain of HSP90 chaperone/DNA topoisomerase II/histidine kinase"/>
    <property type="match status" value="1"/>
</dbReference>
<keyword evidence="7" id="KW-0963">Cytoplasm</keyword>
<dbReference type="SMART" id="SM00086">
    <property type="entry name" value="PAC"/>
    <property type="match status" value="4"/>
</dbReference>
<evidence type="ECO:0000256" key="3">
    <source>
        <dbReference type="ARBA" id="ARBA00004496"/>
    </source>
</evidence>
<sequence length="1044" mass="118314">MALKTVGPGVVSHKRSESNLKALQKEMQRLKLNQAQITEPESEVLSVILEDCPDLYLLLTPELQIKWVSNAYLNTTGRSREELIGKFISEIYPPEASSAKEAEFTQELQDSLTQVLTTGNHHEMGLHRSEQPAPPGEDGDSIEKFWRVLHKPVVNETGEIISIIHKMIDVTALVQKQRLIEGLTQEREAIQAALGQAQTVQQKLREEQRRLKQAEACGHLGSFEVVFPERVVFCSDELFRIYGMEPQSEPIIFEGFSSYIHPDDRDRYKQAVHSFYQENRSLDLIHRIIRQDGQTRIVHTRSETVLDVEGREVSIFGTMQDITEQKLAQDQLEASTAVLRQAEAVGHTGSYEADVATMVLHCSDEMYRLLGYEPQSLEITLDFVDANSHPDDAAQIRQQLQNSLATKEPYQYVRRIYWPDGQMRYIEGKGTVVCNEEGEAVKLVGTIHDITDQVRTDLILDTINEVCYELDEQLRFRYANKTAYTTWGKVPDEILGKEYLEVFPEAKEYACFQMILQVHQTKKQALKEVYDPFEKKWLFYNVMPAHSGLIVLYFDITEKVEALEEISQKQEQLNLLVESVPDLISRWSKDGTCVYCNSNFESKFNLEPGSAEGKKAFEIGSPSETVISFMSCLKEVFASGQPKDSAYEFRLQGEPLSLVAHLIPERAPDGSVETVLVIAYDMTQVWQAKSEINKHLNLLKQSEELAGLGSWEYDISSGTITWSEGMCRLFKVEQGHPGSPEVYLQYVLDEDLEIAQRIVENLRVHHQPFEETLRIKYPHGIKILRMKGVVVEGSDGKPAKILGVDWDITEMERLVNENEKIKLSQQNELLLAILDTQETERLRIAEALHNGIAQLMYAVKLNLNQVILDRKAMQDRQVKECVGKADRILVKAIQEVRSLSHELMPTPLSDLGLEAAFKDICATLSSKNLQLNCWVFNLHTPLEKHLELAVYRIAQELANNMVKHAQATEASLLLREQRGVLVLEAEDNGKGFNPLQLTGKGMGLKSIQDRVKLLNGTVEIETEPDQGTSISIYIPIPATQGPKG</sequence>
<keyword evidence="21" id="KW-1185">Reference proteome</keyword>
<comment type="catalytic activity">
    <reaction evidence="1">
        <text>ATP + protein L-histidine = ADP + protein N-phospho-L-histidine.</text>
        <dbReference type="EC" id="2.7.13.3"/>
    </reaction>
</comment>
<feature type="domain" description="PAS" evidence="18">
    <location>
        <begin position="41"/>
        <end position="111"/>
    </location>
</feature>
<dbReference type="PANTHER" id="PTHR43304:SF1">
    <property type="entry name" value="PAC DOMAIN-CONTAINING PROTEIN"/>
    <property type="match status" value="1"/>
</dbReference>
<dbReference type="InterPro" id="IPR005467">
    <property type="entry name" value="His_kinase_dom"/>
</dbReference>
<dbReference type="InterPro" id="IPR000014">
    <property type="entry name" value="PAS"/>
</dbReference>
<gene>
    <name evidence="20" type="ORF">TH63_02315</name>
</gene>
<name>A0A0H4VLD3_9BACT</name>
<dbReference type="Gene3D" id="3.30.565.10">
    <property type="entry name" value="Histidine kinase-like ATPase, C-terminal domain"/>
    <property type="match status" value="1"/>
</dbReference>
<evidence type="ECO:0000313" key="20">
    <source>
        <dbReference type="EMBL" id="AKQ44722.1"/>
    </source>
</evidence>
<evidence type="ECO:0000256" key="5">
    <source>
        <dbReference type="ARBA" id="ARBA00017322"/>
    </source>
</evidence>
<dbReference type="RefSeq" id="WP_048919509.1">
    <property type="nucleotide sequence ID" value="NZ_CP010777.1"/>
</dbReference>
<dbReference type="PROSITE" id="PS50109">
    <property type="entry name" value="HIS_KIN"/>
    <property type="match status" value="1"/>
</dbReference>
<dbReference type="GO" id="GO:0051539">
    <property type="term" value="F:4 iron, 4 sulfur cluster binding"/>
    <property type="evidence" value="ECO:0007669"/>
    <property type="project" value="UniProtKB-KW"/>
</dbReference>
<feature type="domain" description="PAS" evidence="18">
    <location>
        <begin position="354"/>
        <end position="407"/>
    </location>
</feature>
<evidence type="ECO:0000256" key="4">
    <source>
        <dbReference type="ARBA" id="ARBA00012438"/>
    </source>
</evidence>
<feature type="domain" description="PAC" evidence="19">
    <location>
        <begin position="406"/>
        <end position="462"/>
    </location>
</feature>
<evidence type="ECO:0000259" key="17">
    <source>
        <dbReference type="PROSITE" id="PS50109"/>
    </source>
</evidence>
<keyword evidence="9" id="KW-0808">Transferase</keyword>
<comment type="cofactor">
    <cofactor evidence="2">
        <name>[4Fe-4S] cluster</name>
        <dbReference type="ChEBI" id="CHEBI:49883"/>
    </cofactor>
</comment>
<dbReference type="CDD" id="cd00130">
    <property type="entry name" value="PAS"/>
    <property type="match status" value="4"/>
</dbReference>
<dbReference type="GO" id="GO:0016020">
    <property type="term" value="C:membrane"/>
    <property type="evidence" value="ECO:0007669"/>
    <property type="project" value="InterPro"/>
</dbReference>
<dbReference type="Pfam" id="PF08448">
    <property type="entry name" value="PAS_4"/>
    <property type="match status" value="3"/>
</dbReference>
<dbReference type="InterPro" id="IPR013656">
    <property type="entry name" value="PAS_4"/>
</dbReference>
<dbReference type="PRINTS" id="PR00344">
    <property type="entry name" value="BCTRLSENSOR"/>
</dbReference>
<dbReference type="Pfam" id="PF08447">
    <property type="entry name" value="PAS_3"/>
    <property type="match status" value="2"/>
</dbReference>
<dbReference type="NCBIfam" id="TIGR00229">
    <property type="entry name" value="sensory_box"/>
    <property type="match status" value="2"/>
</dbReference>
<dbReference type="GO" id="GO:0005737">
    <property type="term" value="C:cytoplasm"/>
    <property type="evidence" value="ECO:0007669"/>
    <property type="project" value="UniProtKB-SubCell"/>
</dbReference>
<dbReference type="SMART" id="SM00091">
    <property type="entry name" value="PAS"/>
    <property type="match status" value="6"/>
</dbReference>
<organism evidence="20 21">
    <name type="scientific">Rufibacter radiotolerans</name>
    <dbReference type="NCBI Taxonomy" id="1379910"/>
    <lineage>
        <taxon>Bacteria</taxon>
        <taxon>Pseudomonadati</taxon>
        <taxon>Bacteroidota</taxon>
        <taxon>Cytophagia</taxon>
        <taxon>Cytophagales</taxon>
        <taxon>Hymenobacteraceae</taxon>
        <taxon>Rufibacter</taxon>
    </lineage>
</organism>
<dbReference type="InterPro" id="IPR011712">
    <property type="entry name" value="Sig_transdc_His_kin_sub3_dim/P"/>
</dbReference>
<feature type="domain" description="PAC" evidence="19">
    <location>
        <begin position="282"/>
        <end position="334"/>
    </location>
</feature>
<dbReference type="InterPro" id="IPR013655">
    <property type="entry name" value="PAS_fold_3"/>
</dbReference>
<dbReference type="SUPFAM" id="SSF55785">
    <property type="entry name" value="PYP-like sensor domain (PAS domain)"/>
    <property type="match status" value="6"/>
</dbReference>
<proteinExistence type="predicted"/>
<dbReference type="Pfam" id="PF02518">
    <property type="entry name" value="HATPase_c"/>
    <property type="match status" value="1"/>
</dbReference>
<dbReference type="STRING" id="1379910.TH63_02315"/>
<reference evidence="20 21" key="1">
    <citation type="submission" date="2015-01" db="EMBL/GenBank/DDBJ databases">
        <title>Rufibacter sp./DG31D/ whole genome sequencing.</title>
        <authorList>
            <person name="Kim M.K."/>
            <person name="Srinivasan S."/>
            <person name="Lee J.-J."/>
        </authorList>
    </citation>
    <scope>NUCLEOTIDE SEQUENCE [LARGE SCALE GENOMIC DNA]</scope>
    <source>
        <strain evidence="20 21">DG31D</strain>
    </source>
</reference>
<evidence type="ECO:0000256" key="15">
    <source>
        <dbReference type="ARBA" id="ARBA00030800"/>
    </source>
</evidence>
<dbReference type="CDD" id="cd16917">
    <property type="entry name" value="HATPase_UhpB-NarQ-NarX-like"/>
    <property type="match status" value="1"/>
</dbReference>
<dbReference type="Pfam" id="PF07730">
    <property type="entry name" value="HisKA_3"/>
    <property type="match status" value="1"/>
</dbReference>
<dbReference type="EMBL" id="CP010777">
    <property type="protein sequence ID" value="AKQ44722.1"/>
    <property type="molecule type" value="Genomic_DNA"/>
</dbReference>
<dbReference type="AlphaFoldDB" id="A0A0H4VLD3"/>
<accession>A0A0H4VLD3</accession>